<comment type="caution">
    <text evidence="3">The sequence shown here is derived from an EMBL/GenBank/DDBJ whole genome shotgun (WGS) entry which is preliminary data.</text>
</comment>
<name>A0A0W1JGL4_DESHA</name>
<dbReference type="OrthoDB" id="129822at2"/>
<dbReference type="InterPro" id="IPR003477">
    <property type="entry name" value="PemK-like"/>
</dbReference>
<reference evidence="3 4" key="1">
    <citation type="submission" date="2015-12" db="EMBL/GenBank/DDBJ databases">
        <title>Draft Genome Sequence of Desulfitobacterium hafniense Strain DH, a Sulfate-reducing Bacterium Isolated from Paddy Soils.</title>
        <authorList>
            <person name="Bao P."/>
            <person name="Zhang X."/>
            <person name="Li G."/>
        </authorList>
    </citation>
    <scope>NUCLEOTIDE SEQUENCE [LARGE SCALE GENOMIC DNA]</scope>
    <source>
        <strain evidence="3 4">DH</strain>
    </source>
</reference>
<keyword evidence="2" id="KW-1277">Toxin-antitoxin system</keyword>
<organism evidence="3 4">
    <name type="scientific">Desulfitobacterium hafniense</name>
    <name type="common">Desulfitobacterium frappieri</name>
    <dbReference type="NCBI Taxonomy" id="49338"/>
    <lineage>
        <taxon>Bacteria</taxon>
        <taxon>Bacillati</taxon>
        <taxon>Bacillota</taxon>
        <taxon>Clostridia</taxon>
        <taxon>Eubacteriales</taxon>
        <taxon>Desulfitobacteriaceae</taxon>
        <taxon>Desulfitobacterium</taxon>
    </lineage>
</organism>
<dbReference type="RefSeq" id="WP_015942865.1">
    <property type="nucleotide sequence ID" value="NZ_JAYFNZ010000025.1"/>
</dbReference>
<evidence type="ECO:0000313" key="4">
    <source>
        <dbReference type="Proteomes" id="UP000054623"/>
    </source>
</evidence>
<dbReference type="SUPFAM" id="SSF50118">
    <property type="entry name" value="Cell growth inhibitor/plasmid maintenance toxic component"/>
    <property type="match status" value="1"/>
</dbReference>
<dbReference type="EMBL" id="LOCK01000038">
    <property type="protein sequence ID" value="KTE90651.1"/>
    <property type="molecule type" value="Genomic_DNA"/>
</dbReference>
<evidence type="ECO:0000256" key="1">
    <source>
        <dbReference type="ARBA" id="ARBA00007521"/>
    </source>
</evidence>
<dbReference type="Pfam" id="PF02452">
    <property type="entry name" value="PemK_toxin"/>
    <property type="match status" value="1"/>
</dbReference>
<sequence>MERFVKGDVVVVPFPFSDLTQAKRRPALVISSLKSDDLILCQITSQNVRDDYAITFENQDMNDGKLDKISNVRPNRLFTADHHIVLYT</sequence>
<protein>
    <submittedName>
        <fullName evidence="3">Growth inhibitor PemK</fullName>
    </submittedName>
</protein>
<dbReference type="Proteomes" id="UP000054623">
    <property type="component" value="Unassembled WGS sequence"/>
</dbReference>
<dbReference type="AlphaFoldDB" id="A0A0W1JGL4"/>
<gene>
    <name evidence="3" type="ORF">AT727_24330</name>
</gene>
<dbReference type="Gene3D" id="2.30.30.110">
    <property type="match status" value="1"/>
</dbReference>
<dbReference type="InterPro" id="IPR011067">
    <property type="entry name" value="Plasmid_toxin/cell-grow_inhib"/>
</dbReference>
<proteinExistence type="inferred from homology"/>
<evidence type="ECO:0000256" key="2">
    <source>
        <dbReference type="ARBA" id="ARBA00022649"/>
    </source>
</evidence>
<dbReference type="GO" id="GO:0003677">
    <property type="term" value="F:DNA binding"/>
    <property type="evidence" value="ECO:0007669"/>
    <property type="project" value="InterPro"/>
</dbReference>
<accession>A0A0W1JGL4</accession>
<comment type="similarity">
    <text evidence="1">Belongs to the PemK/MazF family.</text>
</comment>
<evidence type="ECO:0000313" key="3">
    <source>
        <dbReference type="EMBL" id="KTE90651.1"/>
    </source>
</evidence>